<reference evidence="11 12" key="1">
    <citation type="submission" date="2015-04" db="EMBL/GenBank/DDBJ databases">
        <authorList>
            <person name="Shneider M.M."/>
            <person name="Klumpp J."/>
            <person name="Miroshnikov K.A."/>
            <person name="Leiman P.G."/>
        </authorList>
    </citation>
    <scope>NUCLEOTIDE SEQUENCE [LARGE SCALE GENOMIC DNA]</scope>
</reference>
<comment type="catalytic activity">
    <reaction evidence="8 9">
        <text>RNA(n) + a ribonucleoside 5'-triphosphate = RNA(n+1) + diphosphate</text>
        <dbReference type="Rhea" id="RHEA:21248"/>
        <dbReference type="Rhea" id="RHEA-COMP:14527"/>
        <dbReference type="Rhea" id="RHEA-COMP:17342"/>
        <dbReference type="ChEBI" id="CHEBI:33019"/>
        <dbReference type="ChEBI" id="CHEBI:61557"/>
        <dbReference type="ChEBI" id="CHEBI:140395"/>
        <dbReference type="EC" id="2.7.7.6"/>
    </reaction>
</comment>
<organism evidence="11 12">
    <name type="scientific">Acinetobacter phage Fri1</name>
    <dbReference type="NCBI Taxonomy" id="1647373"/>
    <lineage>
        <taxon>Viruses</taxon>
        <taxon>Duplodnaviria</taxon>
        <taxon>Heunggongvirae</taxon>
        <taxon>Uroviricota</taxon>
        <taxon>Caudoviricetes</taxon>
        <taxon>Autographivirales</taxon>
        <taxon>Autoscriptoviridae</taxon>
        <taxon>Beijerinckvirinae</taxon>
        <taxon>Friunavirus</taxon>
        <taxon>Friunavirus Fri1</taxon>
    </lineage>
</organism>
<keyword evidence="12" id="KW-1185">Reference proteome</keyword>
<dbReference type="SUPFAM" id="SSF56672">
    <property type="entry name" value="DNA/RNA polymerases"/>
    <property type="match status" value="1"/>
</dbReference>
<dbReference type="GO" id="GO:0006351">
    <property type="term" value="P:DNA-templated transcription"/>
    <property type="evidence" value="ECO:0007669"/>
    <property type="project" value="InterPro"/>
</dbReference>
<dbReference type="GO" id="GO:0003899">
    <property type="term" value="F:DNA-directed RNA polymerase activity"/>
    <property type="evidence" value="ECO:0007669"/>
    <property type="project" value="UniProtKB-EC"/>
</dbReference>
<sequence>MSDLYQRQIALEESYSHDSIIAGQKQVLDAYQQGRAADVGTGRILLAKAFEVGVEALNAVKKQKIRGVGGKYLKLLSIADPEVLVMAALRDIINACAVPEPVSMQKVLTGIGRMIESESMLVFMQELNPAYTDKTIQYLDNTGTKSVTHRYRTFLAGSKSIQLDWEQWSQEERIGVAKLLVSCLYEATGLFQWAKLDSGMYHIKASESLAKHFQDAASAARAVVKYPPMLIKPMDWEGQYNGGYLTEWFKHNSPMCGIRFIKKEHKQWVIDNLNNGAEPVKAAMNKAQSVPYRINKDILAILRKAVAMRVGILGLPSYQPAPKPAFPFTEAWLKSEATEEELDQFQFWKGLMSSWYTQEAKRVGRQHGILSRIQELVKYQDEERLYFPTFIDWRGRLYFRSSINPQSNDCIKGCLEFAEGKPLGKTGLKWLKIHVANCCGYDKHDPDLKEKWCDDNWNYIQNFINNPFDVDAPEPDTAFTLLQAGLALQSALALPDPTTYICHVPVAMDATCSGLQHLSALTRDEVGGLYTNLLDNGEDQKSDIYMRVAHVADESKLELADSPAVRQYWTDKPISRNMAKKPVMTYVYGSKLLSTIQGLANDMYEAGMDEIQLDGKTVFTYNRLAKPVGKALRKGVEDTVPKSAEMMNYLQNVVRKNKADAMRWFSPVGVPVVNWAEGMVTKTVAIRSMGINNIAYRYPDNQYNTLRAANGIVPNFVHSMDSSHLCLTILDFDGQVLPIHDSFATHPSDVEAMHVSLRKTFIEMYTQFSIEDFLKFNAIDLEEYELPTTGNLDLQEISKSRYMFG</sequence>
<feature type="domain" description="DNA-directed RNA polymerase N-terminal" evidence="10">
    <location>
        <begin position="6"/>
        <end position="289"/>
    </location>
</feature>
<evidence type="ECO:0000313" key="12">
    <source>
        <dbReference type="Proteomes" id="UP000201630"/>
    </source>
</evidence>
<dbReference type="EC" id="2.7.7.6" evidence="2 9"/>
<dbReference type="InterPro" id="IPR037159">
    <property type="entry name" value="RNA_POL_N_sf"/>
</dbReference>
<dbReference type="PROSITE" id="PS00489">
    <property type="entry name" value="RNA_POL_PHAGE_2"/>
    <property type="match status" value="1"/>
</dbReference>
<comment type="function">
    <text evidence="9">DNA-dependent RNA polymerase catalyzes the transcription of DNA into RNA using the four ribonucleoside triphosphates as substrates.</text>
</comment>
<dbReference type="Pfam" id="PF00940">
    <property type="entry name" value="RNA_pol"/>
    <property type="match status" value="1"/>
</dbReference>
<keyword evidence="7" id="KW-1195">Viral transcription</keyword>
<evidence type="ECO:0000256" key="6">
    <source>
        <dbReference type="ARBA" id="ARBA00023163"/>
    </source>
</evidence>
<dbReference type="GeneID" id="26630029"/>
<evidence type="ECO:0000256" key="2">
    <source>
        <dbReference type="ARBA" id="ARBA00012418"/>
    </source>
</evidence>
<dbReference type="Gene3D" id="1.10.150.20">
    <property type="entry name" value="5' to 3' exonuclease, C-terminal subdomain"/>
    <property type="match status" value="1"/>
</dbReference>
<gene>
    <name evidence="11" type="ORF">Fri1_36</name>
</gene>
<keyword evidence="3 9" id="KW-0240">DNA-directed RNA polymerase</keyword>
<proteinExistence type="inferred from homology"/>
<name>A0A0H4THZ7_9CAUD</name>
<dbReference type="PANTHER" id="PTHR10102">
    <property type="entry name" value="DNA-DIRECTED RNA POLYMERASE, MITOCHONDRIAL"/>
    <property type="match status" value="1"/>
</dbReference>
<protein>
    <recommendedName>
        <fullName evidence="2 9">DNA-directed RNA polymerase</fullName>
        <ecNumber evidence="2 9">2.7.7.6</ecNumber>
    </recommendedName>
</protein>
<dbReference type="InterPro" id="IPR002092">
    <property type="entry name" value="DNA-dir_Rpol_phage-type"/>
</dbReference>
<dbReference type="GO" id="GO:0019083">
    <property type="term" value="P:viral transcription"/>
    <property type="evidence" value="ECO:0007669"/>
    <property type="project" value="UniProtKB-KW"/>
</dbReference>
<dbReference type="PANTHER" id="PTHR10102:SF0">
    <property type="entry name" value="DNA-DIRECTED RNA POLYMERASE, MITOCHONDRIAL"/>
    <property type="match status" value="1"/>
</dbReference>
<dbReference type="Gene3D" id="1.10.1320.10">
    <property type="entry name" value="DNA-directed RNA polymerase, N-terminal domain"/>
    <property type="match status" value="1"/>
</dbReference>
<dbReference type="OrthoDB" id="309at10239"/>
<evidence type="ECO:0000256" key="4">
    <source>
        <dbReference type="ARBA" id="ARBA00022679"/>
    </source>
</evidence>
<evidence type="ECO:0000256" key="9">
    <source>
        <dbReference type="RuleBase" id="RU003805"/>
    </source>
</evidence>
<evidence type="ECO:0000313" key="11">
    <source>
        <dbReference type="EMBL" id="AKQ06842.1"/>
    </source>
</evidence>
<dbReference type="InterPro" id="IPR029262">
    <property type="entry name" value="RPOL_N"/>
</dbReference>
<evidence type="ECO:0000256" key="3">
    <source>
        <dbReference type="ARBA" id="ARBA00022478"/>
    </source>
</evidence>
<dbReference type="RefSeq" id="YP_009203042.1">
    <property type="nucleotide sequence ID" value="NC_028848.1"/>
</dbReference>
<dbReference type="SMART" id="SM01311">
    <property type="entry name" value="RPOL_N"/>
    <property type="match status" value="1"/>
</dbReference>
<dbReference type="PROSITE" id="PS00900">
    <property type="entry name" value="RNA_POL_PHAGE_1"/>
    <property type="match status" value="1"/>
</dbReference>
<dbReference type="GO" id="GO:0000428">
    <property type="term" value="C:DNA-directed RNA polymerase complex"/>
    <property type="evidence" value="ECO:0007669"/>
    <property type="project" value="UniProtKB-KW"/>
</dbReference>
<keyword evidence="4 9" id="KW-0808">Transferase</keyword>
<dbReference type="KEGG" id="vg:26630029"/>
<evidence type="ECO:0000256" key="5">
    <source>
        <dbReference type="ARBA" id="ARBA00022695"/>
    </source>
</evidence>
<dbReference type="GO" id="GO:0003677">
    <property type="term" value="F:DNA binding"/>
    <property type="evidence" value="ECO:0007669"/>
    <property type="project" value="InterPro"/>
</dbReference>
<evidence type="ECO:0000256" key="1">
    <source>
        <dbReference type="ARBA" id="ARBA00009493"/>
    </source>
</evidence>
<dbReference type="Proteomes" id="UP000201630">
    <property type="component" value="Segment"/>
</dbReference>
<keyword evidence="5 9" id="KW-0548">Nucleotidyltransferase</keyword>
<evidence type="ECO:0000256" key="8">
    <source>
        <dbReference type="ARBA" id="ARBA00048552"/>
    </source>
</evidence>
<dbReference type="Gene3D" id="1.10.287.280">
    <property type="match status" value="1"/>
</dbReference>
<dbReference type="EMBL" id="KR149290">
    <property type="protein sequence ID" value="AKQ06842.1"/>
    <property type="molecule type" value="Genomic_DNA"/>
</dbReference>
<dbReference type="InterPro" id="IPR046950">
    <property type="entry name" value="DNA-dir_Rpol_C_phage-type"/>
</dbReference>
<keyword evidence="6 9" id="KW-0804">Transcription</keyword>
<comment type="similarity">
    <text evidence="1 9">Belongs to the phage and mitochondrial RNA polymerase family.</text>
</comment>
<evidence type="ECO:0000259" key="10">
    <source>
        <dbReference type="SMART" id="SM01311"/>
    </source>
</evidence>
<evidence type="ECO:0000256" key="7">
    <source>
        <dbReference type="ARBA" id="ARBA00023314"/>
    </source>
</evidence>
<dbReference type="InterPro" id="IPR043502">
    <property type="entry name" value="DNA/RNA_pol_sf"/>
</dbReference>
<accession>A0A0H4THZ7</accession>